<evidence type="ECO:0008006" key="2">
    <source>
        <dbReference type="Google" id="ProtNLM"/>
    </source>
</evidence>
<dbReference type="OrthoDB" id="639965at2759"/>
<name>A0A368QIR7_SETIT</name>
<proteinExistence type="predicted"/>
<reference evidence="1" key="2">
    <citation type="submission" date="2015-07" db="EMBL/GenBank/DDBJ databases">
        <authorList>
            <person name="Noorani M."/>
        </authorList>
    </citation>
    <scope>NUCLEOTIDE SEQUENCE</scope>
    <source>
        <strain evidence="1">Yugu1</strain>
    </source>
</reference>
<accession>A0A368QIR7</accession>
<organism evidence="1">
    <name type="scientific">Setaria italica</name>
    <name type="common">Foxtail millet</name>
    <name type="synonym">Panicum italicum</name>
    <dbReference type="NCBI Taxonomy" id="4555"/>
    <lineage>
        <taxon>Eukaryota</taxon>
        <taxon>Viridiplantae</taxon>
        <taxon>Streptophyta</taxon>
        <taxon>Embryophyta</taxon>
        <taxon>Tracheophyta</taxon>
        <taxon>Spermatophyta</taxon>
        <taxon>Magnoliopsida</taxon>
        <taxon>Liliopsida</taxon>
        <taxon>Poales</taxon>
        <taxon>Poaceae</taxon>
        <taxon>PACMAD clade</taxon>
        <taxon>Panicoideae</taxon>
        <taxon>Panicodae</taxon>
        <taxon>Paniceae</taxon>
        <taxon>Cenchrinae</taxon>
        <taxon>Setaria</taxon>
    </lineage>
</organism>
<dbReference type="PANTHER" id="PTHR34591">
    <property type="entry name" value="OS03G0653100 PROTEIN-RELATED"/>
    <property type="match status" value="1"/>
</dbReference>
<evidence type="ECO:0000313" key="1">
    <source>
        <dbReference type="EMBL" id="RCV17180.1"/>
    </source>
</evidence>
<sequence length="295" mass="33585">MRLLPDDVLADVLRRGAPRVVATSRRVCTALRALIDSRSLLREDLVPRSLAGLFVNYNEMALAELFRPPSSMQDPADHYMPNACVRGHCNGVLLLFHGLLNPVAWWWAPLPELPAQHSTNNMWSCRRTTSNHPWARRDQVVQHVEISAALLELEWPPSPCVMNVFSTVTGRWTERSFRREGEAAGTVAGMRKGGPWLDGRQAVYWRGVLYAHCEMDFVMRISLSDNTYRMIRPPCGIEMCECPELHLGRSEKGVYCAYFDDERQLRVWILDESCGRMAWCFPYTPCTMAELPGSS</sequence>
<reference evidence="1" key="1">
    <citation type="journal article" date="2012" name="Nat. Biotechnol.">
        <title>Reference genome sequence of the model plant Setaria.</title>
        <authorList>
            <person name="Bennetzen J.L."/>
            <person name="Schmutz J."/>
            <person name="Wang H."/>
            <person name="Percifield R."/>
            <person name="Hawkins J."/>
            <person name="Pontaroli A.C."/>
            <person name="Estep M."/>
            <person name="Feng L."/>
            <person name="Vaughn J.N."/>
            <person name="Grimwood J."/>
            <person name="Jenkins J."/>
            <person name="Barry K."/>
            <person name="Lindquist E."/>
            <person name="Hellsten U."/>
            <person name="Deshpande S."/>
            <person name="Wang X."/>
            <person name="Wu X."/>
            <person name="Mitros T."/>
            <person name="Triplett J."/>
            <person name="Yang X."/>
            <person name="Ye C.Y."/>
            <person name="Mauro-Herrera M."/>
            <person name="Wang L."/>
            <person name="Li P."/>
            <person name="Sharma M."/>
            <person name="Sharma R."/>
            <person name="Ronald P.C."/>
            <person name="Panaud O."/>
            <person name="Kellogg E.A."/>
            <person name="Brutnell T.P."/>
            <person name="Doust A.N."/>
            <person name="Tuskan G.A."/>
            <person name="Rokhsar D."/>
            <person name="Devos K.M."/>
        </authorList>
    </citation>
    <scope>NUCLEOTIDE SEQUENCE [LARGE SCALE GENOMIC DNA]</scope>
    <source>
        <strain evidence="1">Yugu1</strain>
    </source>
</reference>
<dbReference type="EMBL" id="CM003530">
    <property type="protein sequence ID" value="RCV17180.1"/>
    <property type="molecule type" value="Genomic_DNA"/>
</dbReference>
<gene>
    <name evidence="1" type="ORF">SETIT_3G199000v2</name>
</gene>
<dbReference type="PANTHER" id="PTHR34591:SF29">
    <property type="entry name" value="F-BOX DOMAIN-CONTAINING PROTEIN"/>
    <property type="match status" value="1"/>
</dbReference>
<protein>
    <recommendedName>
        <fullName evidence="2">F-box domain-containing protein</fullName>
    </recommendedName>
</protein>
<dbReference type="AlphaFoldDB" id="A0A368QIR7"/>